<accession>A0ABR3XL34</accession>
<proteinExistence type="predicted"/>
<feature type="region of interest" description="Disordered" evidence="1">
    <location>
        <begin position="290"/>
        <end position="328"/>
    </location>
</feature>
<keyword evidence="3" id="KW-1185">Reference proteome</keyword>
<protein>
    <recommendedName>
        <fullName evidence="4">Kinesin light chain</fullName>
    </recommendedName>
</protein>
<dbReference type="PANTHER" id="PTHR46082">
    <property type="entry name" value="ATP/GTP-BINDING PROTEIN-RELATED"/>
    <property type="match status" value="1"/>
</dbReference>
<gene>
    <name evidence="2" type="ORF">Plec18167_005104</name>
</gene>
<reference evidence="2 3" key="1">
    <citation type="journal article" date="2024" name="IMA Fungus">
        <title>IMA Genome - F19 : A genome assembly and annotation guide to empower mycologists, including annotated draft genome sequences of Ceratocystis pirilliformis, Diaporthe australafricana, Fusarium ophioides, Paecilomyces lecythidis, and Sporothrix stenoceras.</title>
        <authorList>
            <person name="Aylward J."/>
            <person name="Wilson A.M."/>
            <person name="Visagie C.M."/>
            <person name="Spraker J."/>
            <person name="Barnes I."/>
            <person name="Buitendag C."/>
            <person name="Ceriani C."/>
            <person name="Del Mar Angel L."/>
            <person name="du Plessis D."/>
            <person name="Fuchs T."/>
            <person name="Gasser K."/>
            <person name="Kramer D."/>
            <person name="Li W."/>
            <person name="Munsamy K."/>
            <person name="Piso A."/>
            <person name="Price J.L."/>
            <person name="Sonnekus B."/>
            <person name="Thomas C."/>
            <person name="van der Nest A."/>
            <person name="van Dijk A."/>
            <person name="van Heerden A."/>
            <person name="van Vuuren N."/>
            <person name="Yilmaz N."/>
            <person name="Duong T.A."/>
            <person name="van der Merwe N.A."/>
            <person name="Wingfield M.J."/>
            <person name="Wingfield B.D."/>
        </authorList>
    </citation>
    <scope>NUCLEOTIDE SEQUENCE [LARGE SCALE GENOMIC DNA]</scope>
    <source>
        <strain evidence="2 3">CMW 18167</strain>
    </source>
</reference>
<dbReference type="InterPro" id="IPR027417">
    <property type="entry name" value="P-loop_NTPase"/>
</dbReference>
<evidence type="ECO:0008006" key="4">
    <source>
        <dbReference type="Google" id="ProtNLM"/>
    </source>
</evidence>
<organism evidence="2 3">
    <name type="scientific">Paecilomyces lecythidis</name>
    <dbReference type="NCBI Taxonomy" id="3004212"/>
    <lineage>
        <taxon>Eukaryota</taxon>
        <taxon>Fungi</taxon>
        <taxon>Dikarya</taxon>
        <taxon>Ascomycota</taxon>
        <taxon>Pezizomycotina</taxon>
        <taxon>Eurotiomycetes</taxon>
        <taxon>Eurotiomycetidae</taxon>
        <taxon>Eurotiales</taxon>
        <taxon>Thermoascaceae</taxon>
        <taxon>Paecilomyces</taxon>
    </lineage>
</organism>
<dbReference type="Gene3D" id="1.25.40.10">
    <property type="entry name" value="Tetratricopeptide repeat domain"/>
    <property type="match status" value="2"/>
</dbReference>
<dbReference type="InterPro" id="IPR011990">
    <property type="entry name" value="TPR-like_helical_dom_sf"/>
</dbReference>
<dbReference type="SUPFAM" id="SSF48452">
    <property type="entry name" value="TPR-like"/>
    <property type="match status" value="2"/>
</dbReference>
<name>A0ABR3XL34_9EURO</name>
<evidence type="ECO:0000256" key="1">
    <source>
        <dbReference type="SAM" id="MobiDB-lite"/>
    </source>
</evidence>
<dbReference type="InterPro" id="IPR019734">
    <property type="entry name" value="TPR_rpt"/>
</dbReference>
<dbReference type="PANTHER" id="PTHR46082:SF6">
    <property type="entry name" value="AAA+ ATPASE DOMAIN-CONTAINING PROTEIN-RELATED"/>
    <property type="match status" value="1"/>
</dbReference>
<dbReference type="Pfam" id="PF13424">
    <property type="entry name" value="TPR_12"/>
    <property type="match status" value="3"/>
</dbReference>
<dbReference type="Gene3D" id="3.40.50.300">
    <property type="entry name" value="P-loop containing nucleotide triphosphate hydrolases"/>
    <property type="match status" value="1"/>
</dbReference>
<dbReference type="Proteomes" id="UP001583193">
    <property type="component" value="Unassembled WGS sequence"/>
</dbReference>
<sequence>MPGARVALVGLGGVGKSQVVIEYSYRIRKQSPETWVFWVHASNQARFEQSYWDIADRVKISGRKDPNVGIFKLVHDWLCEEKFGRWILILDNIDDARFLEMPPPTSQSKRENDAKRPLLSYLPVTPHGSIIVTSCNKAAASRIVEDNNILTVEPMDGIQAPTLFQRTLRNPQSQEDINEAESQEDINELVAALEYMPLAIVQAASYIRQRAQRYSVKQYLAEFQRSDRKKIDLLDRGGGELRRDREAKNSIILTWQISFDYIREIRPSAADLLSLMSFFDRQGIADYLLREPNESRSGAEGSQKMKESMQSDSDPSSDDESSSVESDKSNFEDDIVILKNYSFISSTNSVCFEMHRLVQLSTQKWLEAHGQLERWRAQFLKNLLREFPTRAYENWEKSQLLFPHAQSALMQNPGRPKAMIHWVALLTAAALFALEKGRLVDFKALMMKMTKTTKRTLGPKLEGTINGLWLTSSALAFQGKLEESEKICRQILTYRNGLGDHHPDLLATMKFLGVILDRQGKYDESEQIYRQMLAVSDDLDTETCRKLAFSLVRQEKYDEAQQLYRQVLEAEVNILGNDHPVVLASMDHLGSVLIFQEKYDEAEHIYRQIIATGERVLGFGNPYMQTYMGSFAAALDRKGNFEEAEAILEQVLALSEEILGIDHPDTLERMEVLAYLWAKYGRTTASFELLRRCIEIREKLGPDNPCTR</sequence>
<dbReference type="EMBL" id="JAVDPF010000015">
    <property type="protein sequence ID" value="KAL1876696.1"/>
    <property type="molecule type" value="Genomic_DNA"/>
</dbReference>
<evidence type="ECO:0000313" key="2">
    <source>
        <dbReference type="EMBL" id="KAL1876696.1"/>
    </source>
</evidence>
<evidence type="ECO:0000313" key="3">
    <source>
        <dbReference type="Proteomes" id="UP001583193"/>
    </source>
</evidence>
<dbReference type="InterPro" id="IPR053137">
    <property type="entry name" value="NLR-like"/>
</dbReference>
<dbReference type="SMART" id="SM00028">
    <property type="entry name" value="TPR"/>
    <property type="match status" value="4"/>
</dbReference>
<dbReference type="SUPFAM" id="SSF52540">
    <property type="entry name" value="P-loop containing nucleoside triphosphate hydrolases"/>
    <property type="match status" value="1"/>
</dbReference>
<comment type="caution">
    <text evidence="2">The sequence shown here is derived from an EMBL/GenBank/DDBJ whole genome shotgun (WGS) entry which is preliminary data.</text>
</comment>